<dbReference type="UniPathway" id="UPA00219"/>
<dbReference type="SUPFAM" id="SSF63418">
    <property type="entry name" value="MurE/MurF N-terminal domain"/>
    <property type="match status" value="1"/>
</dbReference>
<feature type="binding site" evidence="13">
    <location>
        <begin position="116"/>
        <end position="122"/>
    </location>
    <ligand>
        <name>ATP</name>
        <dbReference type="ChEBI" id="CHEBI:30616"/>
    </ligand>
</feature>
<feature type="modified residue" description="N6-carboxylysine" evidence="13">
    <location>
        <position position="225"/>
    </location>
</feature>
<dbReference type="GO" id="GO:0008765">
    <property type="term" value="F:UDP-N-acetylmuramoylalanyl-D-glutamate-2,6-diaminopimelate ligase activity"/>
    <property type="evidence" value="ECO:0007669"/>
    <property type="project" value="UniProtKB-UniRule"/>
</dbReference>
<proteinExistence type="inferred from homology"/>
<dbReference type="NCBIfam" id="NF001123">
    <property type="entry name" value="PRK00139.1-1"/>
    <property type="match status" value="1"/>
</dbReference>
<comment type="PTM">
    <text evidence="13">Carboxylation is probably crucial for Mg(2+) binding and, consequently, for the gamma-phosphate positioning of ATP.</text>
</comment>
<dbReference type="NCBIfam" id="TIGR01085">
    <property type="entry name" value="murE"/>
    <property type="match status" value="1"/>
</dbReference>
<keyword evidence="4 13" id="KW-0573">Peptidoglycan synthesis</keyword>
<comment type="caution">
    <text evidence="13">Lacks conserved residue(s) required for the propagation of feature annotation.</text>
</comment>
<dbReference type="SUPFAM" id="SSF53244">
    <property type="entry name" value="MurD-like peptide ligases, peptide-binding domain"/>
    <property type="match status" value="1"/>
</dbReference>
<gene>
    <name evidence="13 18" type="primary">murE</name>
    <name evidence="18" type="ORF">ERCICUMA2628_380</name>
</gene>
<dbReference type="EMBL" id="LR217703">
    <property type="protein sequence ID" value="VFP79839.1"/>
    <property type="molecule type" value="Genomic_DNA"/>
</dbReference>
<evidence type="ECO:0000256" key="13">
    <source>
        <dbReference type="HAMAP-Rule" id="MF_00208"/>
    </source>
</evidence>
<feature type="binding site" evidence="13">
    <location>
        <position position="464"/>
    </location>
    <ligand>
        <name>meso-2,6-diaminopimelate</name>
        <dbReference type="ChEBI" id="CHEBI:57791"/>
    </ligand>
</feature>
<evidence type="ECO:0000313" key="19">
    <source>
        <dbReference type="Proteomes" id="UP000294412"/>
    </source>
</evidence>
<dbReference type="InterPro" id="IPR013221">
    <property type="entry name" value="Mur_ligase_cen"/>
</dbReference>
<dbReference type="Gene3D" id="3.90.190.20">
    <property type="entry name" value="Mur ligase, C-terminal domain"/>
    <property type="match status" value="1"/>
</dbReference>
<comment type="catalytic activity">
    <reaction evidence="7 13">
        <text>UDP-N-acetyl-alpha-D-muramoyl-L-alanyl-D-glutamate + meso-2,6-diaminopimelate + ATP = UDP-N-acetyl-alpha-D-muramoyl-L-alanyl-gamma-D-glutamyl-meso-2,6-diaminopimelate + ADP + phosphate + H(+)</text>
        <dbReference type="Rhea" id="RHEA:23676"/>
        <dbReference type="ChEBI" id="CHEBI:15378"/>
        <dbReference type="ChEBI" id="CHEBI:30616"/>
        <dbReference type="ChEBI" id="CHEBI:43474"/>
        <dbReference type="ChEBI" id="CHEBI:57791"/>
        <dbReference type="ChEBI" id="CHEBI:83900"/>
        <dbReference type="ChEBI" id="CHEBI:83905"/>
        <dbReference type="ChEBI" id="CHEBI:456216"/>
        <dbReference type="EC" id="6.3.2.13"/>
    </reaction>
</comment>
<dbReference type="GO" id="GO:0051301">
    <property type="term" value="P:cell division"/>
    <property type="evidence" value="ECO:0007669"/>
    <property type="project" value="UniProtKB-KW"/>
</dbReference>
<feature type="binding site" evidence="13">
    <location>
        <position position="29"/>
    </location>
    <ligand>
        <name>UDP-N-acetyl-alpha-D-muramoyl-L-alanyl-D-glutamate</name>
        <dbReference type="ChEBI" id="CHEBI:83900"/>
    </ligand>
</feature>
<keyword evidence="13 18" id="KW-0436">Ligase</keyword>
<feature type="binding site" evidence="13">
    <location>
        <begin position="158"/>
        <end position="159"/>
    </location>
    <ligand>
        <name>UDP-N-acetyl-alpha-D-muramoyl-L-alanyl-D-glutamate</name>
        <dbReference type="ChEBI" id="CHEBI:83900"/>
    </ligand>
</feature>
<evidence type="ECO:0000256" key="1">
    <source>
        <dbReference type="ARBA" id="ARBA00005898"/>
    </source>
</evidence>
<feature type="binding site" evidence="13">
    <location>
        <position position="389"/>
    </location>
    <ligand>
        <name>meso-2,6-diaminopimelate</name>
        <dbReference type="ChEBI" id="CHEBI:57791"/>
    </ligand>
</feature>
<keyword evidence="13" id="KW-0963">Cytoplasm</keyword>
<organism evidence="18 19">
    <name type="scientific">Candidatus Erwinia haradaeae</name>
    <dbReference type="NCBI Taxonomy" id="1922217"/>
    <lineage>
        <taxon>Bacteria</taxon>
        <taxon>Pseudomonadati</taxon>
        <taxon>Pseudomonadota</taxon>
        <taxon>Gammaproteobacteria</taxon>
        <taxon>Enterobacterales</taxon>
        <taxon>Erwiniaceae</taxon>
        <taxon>Erwinia</taxon>
    </lineage>
</organism>
<evidence type="ECO:0000313" key="18">
    <source>
        <dbReference type="EMBL" id="VFP79839.1"/>
    </source>
</evidence>
<comment type="pathway">
    <text evidence="13 14">Cell wall biogenesis; peptidoglycan biosynthesis.</text>
</comment>
<evidence type="ECO:0000259" key="17">
    <source>
        <dbReference type="Pfam" id="PF08245"/>
    </source>
</evidence>
<dbReference type="Pfam" id="PF08245">
    <property type="entry name" value="Mur_ligase_M"/>
    <property type="match status" value="1"/>
</dbReference>
<dbReference type="InterPro" id="IPR000713">
    <property type="entry name" value="Mur_ligase_N"/>
</dbReference>
<comment type="subcellular location">
    <subcellularLocation>
        <location evidence="13 14">Cytoplasm</location>
    </subcellularLocation>
</comment>
<dbReference type="EC" id="6.3.2.13" evidence="8 13"/>
<evidence type="ECO:0000256" key="12">
    <source>
        <dbReference type="ARBA" id="ARBA00081560"/>
    </source>
</evidence>
<feature type="binding site" evidence="13">
    <location>
        <position position="191"/>
    </location>
    <ligand>
        <name>UDP-N-acetyl-alpha-D-muramoyl-L-alanyl-D-glutamate</name>
        <dbReference type="ChEBI" id="CHEBI:83900"/>
    </ligand>
</feature>
<feature type="domain" description="Mur ligase C-terminal" evidence="16">
    <location>
        <begin position="340"/>
        <end position="466"/>
    </location>
</feature>
<dbReference type="GO" id="GO:0005524">
    <property type="term" value="F:ATP binding"/>
    <property type="evidence" value="ECO:0007669"/>
    <property type="project" value="UniProtKB-UniRule"/>
</dbReference>
<keyword evidence="2 13" id="KW-0132">Cell division</keyword>
<keyword evidence="13" id="KW-0460">Magnesium</keyword>
<dbReference type="Pfam" id="PF01225">
    <property type="entry name" value="Mur_ligase"/>
    <property type="match status" value="1"/>
</dbReference>
<protein>
    <recommendedName>
        <fullName evidence="9 13">UDP-N-acetylmuramoyl-L-alanyl-D-glutamate--2,6-diaminopimelate ligase</fullName>
        <ecNumber evidence="8 13">6.3.2.13</ecNumber>
    </recommendedName>
    <alternativeName>
        <fullName evidence="10 13">Meso-A2pm-adding enzyme</fullName>
    </alternativeName>
    <alternativeName>
        <fullName evidence="11 13">Meso-diaminopimelate-adding enzyme</fullName>
    </alternativeName>
    <alternativeName>
        <fullName evidence="12 13">UDP-MurNAc-L-Ala-D-Glu:meso-diaminopimelate ligase</fullName>
    </alternativeName>
    <alternativeName>
        <fullName evidence="13">UDP-MurNAc-tripeptide synthetase</fullName>
    </alternativeName>
    <alternativeName>
        <fullName evidence="13">UDP-N-acetylmuramyl-tripeptide synthetase</fullName>
    </alternativeName>
</protein>
<feature type="binding site" evidence="13">
    <location>
        <position position="468"/>
    </location>
    <ligand>
        <name>meso-2,6-diaminopimelate</name>
        <dbReference type="ChEBI" id="CHEBI:57791"/>
    </ligand>
</feature>
<accession>A0A451D2I4</accession>
<dbReference type="InterPro" id="IPR036615">
    <property type="entry name" value="Mur_ligase_C_dom_sf"/>
</dbReference>
<feature type="binding site" evidence="13">
    <location>
        <position position="193"/>
    </location>
    <ligand>
        <name>UDP-N-acetyl-alpha-D-muramoyl-L-alanyl-D-glutamate</name>
        <dbReference type="ChEBI" id="CHEBI:83900"/>
    </ligand>
</feature>
<dbReference type="PANTHER" id="PTHR23135">
    <property type="entry name" value="MUR LIGASE FAMILY MEMBER"/>
    <property type="match status" value="1"/>
</dbReference>
<dbReference type="Gene3D" id="3.40.1390.10">
    <property type="entry name" value="MurE/MurF, N-terminal domain"/>
    <property type="match status" value="1"/>
</dbReference>
<dbReference type="GO" id="GO:0071555">
    <property type="term" value="P:cell wall organization"/>
    <property type="evidence" value="ECO:0007669"/>
    <property type="project" value="UniProtKB-KW"/>
</dbReference>
<dbReference type="RefSeq" id="WP_157993586.1">
    <property type="nucleotide sequence ID" value="NZ_LR217703.1"/>
</dbReference>
<dbReference type="Proteomes" id="UP000294412">
    <property type="component" value="Chromosome"/>
</dbReference>
<evidence type="ECO:0000259" key="16">
    <source>
        <dbReference type="Pfam" id="PF02875"/>
    </source>
</evidence>
<dbReference type="InterPro" id="IPR005761">
    <property type="entry name" value="UDP-N-AcMur-Glu-dNH2Pim_ligase"/>
</dbReference>
<evidence type="ECO:0000259" key="15">
    <source>
        <dbReference type="Pfam" id="PF01225"/>
    </source>
</evidence>
<dbReference type="InterPro" id="IPR004101">
    <property type="entry name" value="Mur_ligase_C"/>
</dbReference>
<dbReference type="GO" id="GO:0009252">
    <property type="term" value="P:peptidoglycan biosynthetic process"/>
    <property type="evidence" value="ECO:0007669"/>
    <property type="project" value="UniProtKB-UniRule"/>
</dbReference>
<feature type="domain" description="Mur ligase N-terminal catalytic" evidence="15">
    <location>
        <begin position="24"/>
        <end position="102"/>
    </location>
</feature>
<keyword evidence="5 13" id="KW-0131">Cell cycle</keyword>
<comment type="similarity">
    <text evidence="1 13">Belongs to the MurCDEF family. MurE subfamily.</text>
</comment>
<evidence type="ECO:0000256" key="9">
    <source>
        <dbReference type="ARBA" id="ARBA00072883"/>
    </source>
</evidence>
<dbReference type="GO" id="GO:0008360">
    <property type="term" value="P:regulation of cell shape"/>
    <property type="evidence" value="ECO:0007669"/>
    <property type="project" value="UniProtKB-KW"/>
</dbReference>
<evidence type="ECO:0000256" key="4">
    <source>
        <dbReference type="ARBA" id="ARBA00022984"/>
    </source>
</evidence>
<dbReference type="NCBIfam" id="NF001126">
    <property type="entry name" value="PRK00139.1-4"/>
    <property type="match status" value="1"/>
</dbReference>
<sequence>MKNRNLSELLAPWSLHIPQCTLREITLDSRNVSVGDLFVAINGHITSGRSFISQAINQGAVAVISETKKKQNHGKIDYLKGVPIISMINLSRYLSEIAGRFYQNPGKKLKIIGVTGTNGKTTTTHLLAQWVKLLGEHSAVMGTLGNGCCGKLILTKNTTDSAVDVQRVLSSLLHQGVKLVGMEISSHALVQNRVADIPFSAAVFTNLSHDHLDYHGNMINYENSKWKLFSKHKMKEIIINYDDPVGYKWLKKLPNAVCVSINNNIIKCCTQWLKAIKIKYHENGSSVSFRSSWGCGTLETNLIGSFNISNLFMSLATLLTLKYPLDRLIHTARALQPITGRMQIFTAAKKPKIIIDYAHTPDALEKVLIAIRYHCKGKLWCLFGCGGDRDKGKRPLMGKISEKYADILVITNDNPRNEHPRAIINDILSGLLTPESAYIITDRKEAISYAITYAKIDDIILIAGKGSENYQTFGVKNFVYSDQNVVSHFLRKIK</sequence>
<evidence type="ECO:0000256" key="5">
    <source>
        <dbReference type="ARBA" id="ARBA00023306"/>
    </source>
</evidence>
<feature type="short sequence motif" description="Meso-diaminopimelate recognition motif" evidence="13">
    <location>
        <begin position="413"/>
        <end position="416"/>
    </location>
</feature>
<evidence type="ECO:0000256" key="14">
    <source>
        <dbReference type="RuleBase" id="RU004135"/>
    </source>
</evidence>
<evidence type="ECO:0000256" key="7">
    <source>
        <dbReference type="ARBA" id="ARBA00050251"/>
    </source>
</evidence>
<evidence type="ECO:0000256" key="10">
    <source>
        <dbReference type="ARBA" id="ARBA00075482"/>
    </source>
</evidence>
<keyword evidence="13" id="KW-0547">Nucleotide-binding</keyword>
<evidence type="ECO:0000256" key="11">
    <source>
        <dbReference type="ARBA" id="ARBA00076158"/>
    </source>
</evidence>
<dbReference type="Pfam" id="PF02875">
    <property type="entry name" value="Mur_ligase_C"/>
    <property type="match status" value="1"/>
</dbReference>
<comment type="function">
    <text evidence="13">Catalyzes the addition of meso-diaminopimelic acid to the nucleotide precursor UDP-N-acetylmuramoyl-L-alanyl-D-glutamate (UMAG) in the biosynthesis of bacterial cell-wall peptidoglycan.</text>
</comment>
<reference evidence="18 19" key="1">
    <citation type="submission" date="2019-02" db="EMBL/GenBank/DDBJ databases">
        <authorList>
            <person name="Manzano-Marin A."/>
            <person name="Manzano-Marin A."/>
        </authorList>
    </citation>
    <scope>NUCLEOTIDE SEQUENCE [LARGE SCALE GENOMIC DNA]</scope>
    <source>
        <strain evidence="18 19">ErCicuneomaculata</strain>
    </source>
</reference>
<feature type="binding site" evidence="13">
    <location>
        <position position="27"/>
    </location>
    <ligand>
        <name>UDP-N-acetyl-alpha-D-muramoyl-L-alanyl-D-glutamate</name>
        <dbReference type="ChEBI" id="CHEBI:83900"/>
    </ligand>
</feature>
<evidence type="ECO:0000256" key="2">
    <source>
        <dbReference type="ARBA" id="ARBA00022618"/>
    </source>
</evidence>
<dbReference type="GO" id="GO:0005737">
    <property type="term" value="C:cytoplasm"/>
    <property type="evidence" value="ECO:0007669"/>
    <property type="project" value="UniProtKB-SubCell"/>
</dbReference>
<keyword evidence="6 13" id="KW-0961">Cell wall biogenesis/degradation</keyword>
<dbReference type="Gene3D" id="3.40.1190.10">
    <property type="entry name" value="Mur-like, catalytic domain"/>
    <property type="match status" value="1"/>
</dbReference>
<comment type="cofactor">
    <cofactor evidence="13">
        <name>Mg(2+)</name>
        <dbReference type="ChEBI" id="CHEBI:18420"/>
    </cofactor>
</comment>
<evidence type="ECO:0000256" key="6">
    <source>
        <dbReference type="ARBA" id="ARBA00023316"/>
    </source>
</evidence>
<name>A0A451D2I4_9GAMM</name>
<dbReference type="InterPro" id="IPR035911">
    <property type="entry name" value="MurE/MurF_N"/>
</dbReference>
<dbReference type="InterPro" id="IPR036565">
    <property type="entry name" value="Mur-like_cat_sf"/>
</dbReference>
<feature type="binding site" evidence="13">
    <location>
        <begin position="413"/>
        <end position="416"/>
    </location>
    <ligand>
        <name>meso-2,6-diaminopimelate</name>
        <dbReference type="ChEBI" id="CHEBI:57791"/>
    </ligand>
</feature>
<dbReference type="PANTHER" id="PTHR23135:SF4">
    <property type="entry name" value="UDP-N-ACETYLMURAMOYL-L-ALANYL-D-GLUTAMATE--2,6-DIAMINOPIMELATE LIGASE MURE HOMOLOG, CHLOROPLASTIC"/>
    <property type="match status" value="1"/>
</dbReference>
<keyword evidence="3 13" id="KW-0133">Cell shape</keyword>
<dbReference type="GO" id="GO:0000287">
    <property type="term" value="F:magnesium ion binding"/>
    <property type="evidence" value="ECO:0007669"/>
    <property type="project" value="UniProtKB-UniRule"/>
</dbReference>
<feature type="binding site" evidence="13">
    <location>
        <position position="157"/>
    </location>
    <ligand>
        <name>UDP-N-acetyl-alpha-D-muramoyl-L-alanyl-D-glutamate</name>
        <dbReference type="ChEBI" id="CHEBI:83900"/>
    </ligand>
</feature>
<dbReference type="FunFam" id="3.90.190.20:FF:000006">
    <property type="entry name" value="UDP-N-acetylmuramoyl-L-alanyl-D-glutamate--2,6-diaminopimelate ligase"/>
    <property type="match status" value="1"/>
</dbReference>
<keyword evidence="13" id="KW-0067">ATP-binding</keyword>
<dbReference type="SUPFAM" id="SSF53623">
    <property type="entry name" value="MurD-like peptide ligases, catalytic domain"/>
    <property type="match status" value="1"/>
</dbReference>
<feature type="binding site" evidence="13">
    <location>
        <position position="185"/>
    </location>
    <ligand>
        <name>UDP-N-acetyl-alpha-D-muramoyl-L-alanyl-D-glutamate</name>
        <dbReference type="ChEBI" id="CHEBI:83900"/>
    </ligand>
</feature>
<evidence type="ECO:0000256" key="3">
    <source>
        <dbReference type="ARBA" id="ARBA00022960"/>
    </source>
</evidence>
<evidence type="ECO:0000256" key="8">
    <source>
        <dbReference type="ARBA" id="ARBA00066633"/>
    </source>
</evidence>
<dbReference type="HAMAP" id="MF_00208">
    <property type="entry name" value="MurE"/>
    <property type="match status" value="1"/>
</dbReference>
<feature type="domain" description="Mur ligase central" evidence="17">
    <location>
        <begin position="114"/>
        <end position="317"/>
    </location>
</feature>
<dbReference type="AlphaFoldDB" id="A0A451D2I4"/>
<dbReference type="OrthoDB" id="9800958at2"/>